<dbReference type="Pfam" id="PF05773">
    <property type="entry name" value="RWD"/>
    <property type="match status" value="1"/>
</dbReference>
<proteinExistence type="predicted"/>
<evidence type="ECO:0000259" key="1">
    <source>
        <dbReference type="PROSITE" id="PS50908"/>
    </source>
</evidence>
<comment type="caution">
    <text evidence="2">The sequence shown here is derived from an EMBL/GenBank/DDBJ whole genome shotgun (WGS) entry which is preliminary data.</text>
</comment>
<dbReference type="SUPFAM" id="SSF54495">
    <property type="entry name" value="UBC-like"/>
    <property type="match status" value="1"/>
</dbReference>
<dbReference type="InterPro" id="IPR006575">
    <property type="entry name" value="RWD_dom"/>
</dbReference>
<dbReference type="EMBL" id="CABDUW010000120">
    <property type="protein sequence ID" value="VTJ59269.1"/>
    <property type="molecule type" value="Genomic_DNA"/>
</dbReference>
<sequence length="129" mass="14416">EVTYIHVLKHVRHDLDCSTLPGLEDIHGLQPEPQWQITVRSSPTSPLQSENPPSVTITVICDPGENGKTVQNTFKFTYNGKYPDEVPLYEIFSQENLEDNDVSDILKLLTLEAEENLGIVIIFTPVAAV</sequence>
<feature type="non-terminal residue" evidence="2">
    <location>
        <position position="1"/>
    </location>
</feature>
<feature type="domain" description="RWD" evidence="1">
    <location>
        <begin position="31"/>
        <end position="129"/>
    </location>
</feature>
<name>A0A5E4ARI5_MARMO</name>
<keyword evidence="3" id="KW-1185">Reference proteome</keyword>
<protein>
    <recommendedName>
        <fullName evidence="1">RWD domain-containing protein</fullName>
    </recommendedName>
</protein>
<dbReference type="PROSITE" id="PS50908">
    <property type="entry name" value="RWD"/>
    <property type="match status" value="1"/>
</dbReference>
<dbReference type="InterPro" id="IPR016135">
    <property type="entry name" value="UBQ-conjugating_enzyme/RWD"/>
</dbReference>
<dbReference type="AlphaFoldDB" id="A0A5E4ARI5"/>
<reference evidence="2" key="1">
    <citation type="submission" date="2019-04" db="EMBL/GenBank/DDBJ databases">
        <authorList>
            <person name="Alioto T."/>
            <person name="Alioto T."/>
        </authorList>
    </citation>
    <scope>NUCLEOTIDE SEQUENCE [LARGE SCALE GENOMIC DNA]</scope>
</reference>
<evidence type="ECO:0000313" key="3">
    <source>
        <dbReference type="Proteomes" id="UP000335636"/>
    </source>
</evidence>
<organism evidence="2 3">
    <name type="scientific">Marmota monax</name>
    <name type="common">Woodchuck</name>
    <dbReference type="NCBI Taxonomy" id="9995"/>
    <lineage>
        <taxon>Eukaryota</taxon>
        <taxon>Metazoa</taxon>
        <taxon>Chordata</taxon>
        <taxon>Craniata</taxon>
        <taxon>Vertebrata</taxon>
        <taxon>Euteleostomi</taxon>
        <taxon>Mammalia</taxon>
        <taxon>Eutheria</taxon>
        <taxon>Euarchontoglires</taxon>
        <taxon>Glires</taxon>
        <taxon>Rodentia</taxon>
        <taxon>Sciuromorpha</taxon>
        <taxon>Sciuridae</taxon>
        <taxon>Xerinae</taxon>
        <taxon>Marmotini</taxon>
        <taxon>Marmota</taxon>
    </lineage>
</organism>
<dbReference type="PANTHER" id="PTHR12292">
    <property type="entry name" value="RWD DOMAIN-CONTAINING PROTEIN"/>
    <property type="match status" value="1"/>
</dbReference>
<dbReference type="Gene3D" id="3.10.110.10">
    <property type="entry name" value="Ubiquitin Conjugating Enzyme"/>
    <property type="match status" value="1"/>
</dbReference>
<accession>A0A5E4ARI5</accession>
<dbReference type="Proteomes" id="UP000335636">
    <property type="component" value="Unassembled WGS sequence"/>
</dbReference>
<gene>
    <name evidence="2" type="ORF">MONAX_5E016119</name>
</gene>
<evidence type="ECO:0000313" key="2">
    <source>
        <dbReference type="EMBL" id="VTJ59269.1"/>
    </source>
</evidence>
<dbReference type="InterPro" id="IPR040213">
    <property type="entry name" value="GIR2-like"/>
</dbReference>